<evidence type="ECO:0000256" key="2">
    <source>
        <dbReference type="ARBA" id="ARBA00022980"/>
    </source>
</evidence>
<dbReference type="Gene3D" id="1.10.455.10">
    <property type="entry name" value="Ribosomal protein S7 domain"/>
    <property type="match status" value="1"/>
</dbReference>
<dbReference type="InterPro" id="IPR023798">
    <property type="entry name" value="Ribosomal_uS7_dom"/>
</dbReference>
<proteinExistence type="inferred from homology"/>
<dbReference type="InterPro" id="IPR036823">
    <property type="entry name" value="Ribosomal_uS7_dom_sf"/>
</dbReference>
<feature type="domain" description="Small ribosomal subunit protein uS7" evidence="4">
    <location>
        <begin position="61"/>
        <end position="214"/>
    </location>
</feature>
<keyword evidence="3" id="KW-0687">Ribonucleoprotein</keyword>
<organism evidence="5 6">
    <name type="scientific">Schistosoma mekongi</name>
    <name type="common">Parasitic worm</name>
    <dbReference type="NCBI Taxonomy" id="38744"/>
    <lineage>
        <taxon>Eukaryota</taxon>
        <taxon>Metazoa</taxon>
        <taxon>Spiralia</taxon>
        <taxon>Lophotrochozoa</taxon>
        <taxon>Platyhelminthes</taxon>
        <taxon>Trematoda</taxon>
        <taxon>Digenea</taxon>
        <taxon>Strigeidida</taxon>
        <taxon>Schistosomatoidea</taxon>
        <taxon>Schistosomatidae</taxon>
        <taxon>Schistosoma</taxon>
    </lineage>
</organism>
<dbReference type="Pfam" id="PF00177">
    <property type="entry name" value="Ribosomal_S7"/>
    <property type="match status" value="1"/>
</dbReference>
<gene>
    <name evidence="5" type="ORF">MN116_001541</name>
</gene>
<evidence type="ECO:0000313" key="5">
    <source>
        <dbReference type="EMBL" id="KAK4474380.1"/>
    </source>
</evidence>
<reference evidence="5" key="2">
    <citation type="journal article" date="2023" name="Infect Dis Poverty">
        <title>Chromosome-scale genome of the human blood fluke Schistosoma mekongi and its implications for public health.</title>
        <authorList>
            <person name="Zhou M."/>
            <person name="Xu L."/>
            <person name="Xu D."/>
            <person name="Chen W."/>
            <person name="Khan J."/>
            <person name="Hu Y."/>
            <person name="Huang H."/>
            <person name="Wei H."/>
            <person name="Zhang Y."/>
            <person name="Chusongsang P."/>
            <person name="Tanasarnprasert K."/>
            <person name="Hu X."/>
            <person name="Limpanont Y."/>
            <person name="Lv Z."/>
        </authorList>
    </citation>
    <scope>NUCLEOTIDE SEQUENCE</scope>
    <source>
        <strain evidence="5">LV_2022a</strain>
    </source>
</reference>
<sequence>MLGFRFIPSTKLVRTSKFEQPFRTRIYHFALQPKMIKSSEPIDPKDPRLVKPVAPAQKWEHTGSNYDELISRIVGMMTIRGEREVARNAMRMTFREIKLIQMRKNKNITNMSKSNATIKNPITVIHEAVANCTPLLLLQSVPRGGILYKVPAPPVSSSVATHTAVKFILNAAKEKPRDQRIWISMGNEFILASQNQGKAVKCKVELHKQCEANRAYANYRTH</sequence>
<evidence type="ECO:0000313" key="6">
    <source>
        <dbReference type="Proteomes" id="UP001292079"/>
    </source>
</evidence>
<name>A0AAE1ZHS7_SCHME</name>
<dbReference type="AlphaFoldDB" id="A0AAE1ZHS7"/>
<comment type="similarity">
    <text evidence="1">Belongs to the universal ribosomal protein uS7 family.</text>
</comment>
<keyword evidence="6" id="KW-1185">Reference proteome</keyword>
<protein>
    <recommendedName>
        <fullName evidence="4">Small ribosomal subunit protein uS7 domain-containing protein</fullName>
    </recommendedName>
</protein>
<dbReference type="PIRSF" id="PIRSF002122">
    <property type="entry name" value="RPS7p_RPS7a_RPS5e_RPS7o"/>
    <property type="match status" value="1"/>
</dbReference>
<comment type="caution">
    <text evidence="5">The sequence shown here is derived from an EMBL/GenBank/DDBJ whole genome shotgun (WGS) entry which is preliminary data.</text>
</comment>
<dbReference type="EMBL" id="JALJAT010000001">
    <property type="protein sequence ID" value="KAK4474380.1"/>
    <property type="molecule type" value="Genomic_DNA"/>
</dbReference>
<accession>A0AAE1ZHS7</accession>
<evidence type="ECO:0000256" key="3">
    <source>
        <dbReference type="ARBA" id="ARBA00023274"/>
    </source>
</evidence>
<keyword evidence="2" id="KW-0689">Ribosomal protein</keyword>
<dbReference type="Proteomes" id="UP001292079">
    <property type="component" value="Unassembled WGS sequence"/>
</dbReference>
<dbReference type="InterPro" id="IPR000235">
    <property type="entry name" value="Ribosomal_uS7"/>
</dbReference>
<dbReference type="GO" id="GO:0005840">
    <property type="term" value="C:ribosome"/>
    <property type="evidence" value="ECO:0007669"/>
    <property type="project" value="UniProtKB-KW"/>
</dbReference>
<dbReference type="GO" id="GO:1990904">
    <property type="term" value="C:ribonucleoprotein complex"/>
    <property type="evidence" value="ECO:0007669"/>
    <property type="project" value="UniProtKB-KW"/>
</dbReference>
<reference evidence="5" key="1">
    <citation type="submission" date="2022-04" db="EMBL/GenBank/DDBJ databases">
        <authorList>
            <person name="Xu L."/>
            <person name="Lv Z."/>
        </authorList>
    </citation>
    <scope>NUCLEOTIDE SEQUENCE</scope>
    <source>
        <strain evidence="5">LV_2022a</strain>
    </source>
</reference>
<evidence type="ECO:0000256" key="1">
    <source>
        <dbReference type="ARBA" id="ARBA00007151"/>
    </source>
</evidence>
<dbReference type="PANTHER" id="PTHR11205">
    <property type="entry name" value="RIBOSOMAL PROTEIN S7"/>
    <property type="match status" value="1"/>
</dbReference>
<dbReference type="SUPFAM" id="SSF47973">
    <property type="entry name" value="Ribosomal protein S7"/>
    <property type="match status" value="1"/>
</dbReference>
<evidence type="ECO:0000259" key="4">
    <source>
        <dbReference type="Pfam" id="PF00177"/>
    </source>
</evidence>
<dbReference type="GO" id="GO:0006412">
    <property type="term" value="P:translation"/>
    <property type="evidence" value="ECO:0007669"/>
    <property type="project" value="InterPro"/>
</dbReference>